<dbReference type="Proteomes" id="UP000325313">
    <property type="component" value="Unassembled WGS sequence"/>
</dbReference>
<sequence length="61" mass="6797">MPSLGGLIDPSSMDNEETNRPDIKGELGQWDNYSSMFDLKRLDANLQPGYMSAPVSYVTRS</sequence>
<proteinExistence type="predicted"/>
<comment type="caution">
    <text evidence="2">The sequence shown here is derived from an EMBL/GenBank/DDBJ whole genome shotgun (WGS) entry which is preliminary data.</text>
</comment>
<name>A0A5B0SM13_PUCGR</name>
<organism evidence="2 3">
    <name type="scientific">Puccinia graminis f. sp. tritici</name>
    <dbReference type="NCBI Taxonomy" id="56615"/>
    <lineage>
        <taxon>Eukaryota</taxon>
        <taxon>Fungi</taxon>
        <taxon>Dikarya</taxon>
        <taxon>Basidiomycota</taxon>
        <taxon>Pucciniomycotina</taxon>
        <taxon>Pucciniomycetes</taxon>
        <taxon>Pucciniales</taxon>
        <taxon>Pucciniaceae</taxon>
        <taxon>Puccinia</taxon>
    </lineage>
</organism>
<dbReference type="AlphaFoldDB" id="A0A5B0SM13"/>
<evidence type="ECO:0000313" key="2">
    <source>
        <dbReference type="EMBL" id="KAA1139226.1"/>
    </source>
</evidence>
<gene>
    <name evidence="2" type="primary">TFB3_7</name>
    <name evidence="2" type="ORF">PGTUg99_037438</name>
</gene>
<evidence type="ECO:0000313" key="3">
    <source>
        <dbReference type="Proteomes" id="UP000325313"/>
    </source>
</evidence>
<protein>
    <submittedName>
        <fullName evidence="2">TFIIH/NER complex subunit</fullName>
    </submittedName>
</protein>
<reference evidence="2 3" key="1">
    <citation type="submission" date="2019-05" db="EMBL/GenBank/DDBJ databases">
        <title>Emergence of the Ug99 lineage of the wheat stem rust pathogen through somatic hybridization.</title>
        <authorList>
            <person name="Li F."/>
            <person name="Upadhyaya N.M."/>
            <person name="Sperschneider J."/>
            <person name="Matny O."/>
            <person name="Nguyen-Phuc H."/>
            <person name="Mago R."/>
            <person name="Raley C."/>
            <person name="Miller M.E."/>
            <person name="Silverstein K.A.T."/>
            <person name="Henningsen E."/>
            <person name="Hirsch C.D."/>
            <person name="Visser B."/>
            <person name="Pretorius Z.A."/>
            <person name="Steffenson B.J."/>
            <person name="Schwessinger B."/>
            <person name="Dodds P.N."/>
            <person name="Figueroa M."/>
        </authorList>
    </citation>
    <scope>NUCLEOTIDE SEQUENCE [LARGE SCALE GENOMIC DNA]</scope>
    <source>
        <strain evidence="2 3">Ug99</strain>
    </source>
</reference>
<dbReference type="EMBL" id="VDEP01000001">
    <property type="protein sequence ID" value="KAA1139226.1"/>
    <property type="molecule type" value="Genomic_DNA"/>
</dbReference>
<evidence type="ECO:0000256" key="1">
    <source>
        <dbReference type="SAM" id="MobiDB-lite"/>
    </source>
</evidence>
<accession>A0A5B0SM13</accession>
<feature type="region of interest" description="Disordered" evidence="1">
    <location>
        <begin position="1"/>
        <end position="27"/>
    </location>
</feature>